<dbReference type="Proteomes" id="UP000037136">
    <property type="component" value="Unassembled WGS sequence"/>
</dbReference>
<sequence>MYSLGPSFVVTFIVIVLLCLPSRVFRRYLRQLFKTHLKAVLDSPHLDASLGAPLSVYNQITLSPSSTPLPPWNESYSHSNKHPMMSAPADMGSFETVILNGPGDWRRWMAQIQRLASENGIWPLVDPSAADKPVLTRPCEPKASQVNPEAEGPEDLNGYEIHKLEFLYSAYRVQRMDFEKKERALSALNLVVVKTVGRYYNLVAGQQDVVASLALLKDRVQPSDWAIRMEARNRYRALLRCPDMSKIEDWVDSWQLALDEATALDLPDVQGLLPTQDFLQAVSSIDPCFATFWMQTIEHRALENNENWESSIPCGIKISEIFSRTARVNAAAKTPSTDLRLEAYPKCDAHKLQTHFGTLPLHPSTSSFLTGGEDPQLQIGRHAS</sequence>
<dbReference type="STRING" id="268505.A0A2A9P985"/>
<dbReference type="OrthoDB" id="4906364at2759"/>
<keyword evidence="2" id="KW-0472">Membrane</keyword>
<keyword evidence="2" id="KW-1133">Transmembrane helix</keyword>
<feature type="region of interest" description="Disordered" evidence="1">
    <location>
        <begin position="365"/>
        <end position="384"/>
    </location>
</feature>
<evidence type="ECO:0000313" key="3">
    <source>
        <dbReference type="EMBL" id="PFH57462.1"/>
    </source>
</evidence>
<keyword evidence="4" id="KW-1185">Reference proteome</keyword>
<proteinExistence type="predicted"/>
<accession>A0A2A9P985</accession>
<reference evidence="3 4" key="1">
    <citation type="journal article" date="2015" name="BMC Genomics">
        <title>Gene expression during zombie ant biting behavior reflects the complexity underlying fungal parasitic behavioral manipulation.</title>
        <authorList>
            <person name="de Bekker C."/>
            <person name="Ohm R.A."/>
            <person name="Loreto R.G."/>
            <person name="Sebastian A."/>
            <person name="Albert I."/>
            <person name="Merrow M."/>
            <person name="Brachmann A."/>
            <person name="Hughes D.P."/>
        </authorList>
    </citation>
    <scope>NUCLEOTIDE SEQUENCE [LARGE SCALE GENOMIC DNA]</scope>
    <source>
        <strain evidence="3 4">SC16a</strain>
    </source>
</reference>
<dbReference type="AlphaFoldDB" id="A0A2A9P985"/>
<protein>
    <submittedName>
        <fullName evidence="3">Uncharacterized protein</fullName>
    </submittedName>
</protein>
<evidence type="ECO:0000313" key="4">
    <source>
        <dbReference type="Proteomes" id="UP000037136"/>
    </source>
</evidence>
<dbReference type="EMBL" id="LAZP02000405">
    <property type="protein sequence ID" value="PFH57462.1"/>
    <property type="molecule type" value="Genomic_DNA"/>
</dbReference>
<feature type="transmembrane region" description="Helical" evidence="2">
    <location>
        <begin position="6"/>
        <end position="25"/>
    </location>
</feature>
<comment type="caution">
    <text evidence="3">The sequence shown here is derived from an EMBL/GenBank/DDBJ whole genome shotgun (WGS) entry which is preliminary data.</text>
</comment>
<keyword evidence="2" id="KW-0812">Transmembrane</keyword>
<gene>
    <name evidence="3" type="ORF">XA68_15025</name>
</gene>
<name>A0A2A9P985_OPHUN</name>
<evidence type="ECO:0000256" key="2">
    <source>
        <dbReference type="SAM" id="Phobius"/>
    </source>
</evidence>
<organism evidence="3 4">
    <name type="scientific">Ophiocordyceps unilateralis</name>
    <name type="common">Zombie-ant fungus</name>
    <name type="synonym">Torrubia unilateralis</name>
    <dbReference type="NCBI Taxonomy" id="268505"/>
    <lineage>
        <taxon>Eukaryota</taxon>
        <taxon>Fungi</taxon>
        <taxon>Dikarya</taxon>
        <taxon>Ascomycota</taxon>
        <taxon>Pezizomycotina</taxon>
        <taxon>Sordariomycetes</taxon>
        <taxon>Hypocreomycetidae</taxon>
        <taxon>Hypocreales</taxon>
        <taxon>Ophiocordycipitaceae</taxon>
        <taxon>Ophiocordyceps</taxon>
    </lineage>
</organism>
<reference evidence="3 4" key="2">
    <citation type="journal article" date="2017" name="Sci. Rep.">
        <title>Ant-infecting Ophiocordyceps genomes reveal a high diversity of potential behavioral manipulation genes and a possible major role for enterotoxins.</title>
        <authorList>
            <person name="de Bekker C."/>
            <person name="Ohm R.A."/>
            <person name="Evans H.C."/>
            <person name="Brachmann A."/>
            <person name="Hughes D.P."/>
        </authorList>
    </citation>
    <scope>NUCLEOTIDE SEQUENCE [LARGE SCALE GENOMIC DNA]</scope>
    <source>
        <strain evidence="3 4">SC16a</strain>
    </source>
</reference>
<evidence type="ECO:0000256" key="1">
    <source>
        <dbReference type="SAM" id="MobiDB-lite"/>
    </source>
</evidence>